<keyword evidence="7" id="KW-0997">Cell inner membrane</keyword>
<evidence type="ECO:0000256" key="3">
    <source>
        <dbReference type="ARBA" id="ARBA00022475"/>
    </source>
</evidence>
<organism evidence="9 10">
    <name type="scientific">Providencia huaxiensis</name>
    <dbReference type="NCBI Taxonomy" id="2027290"/>
    <lineage>
        <taxon>Bacteria</taxon>
        <taxon>Pseudomonadati</taxon>
        <taxon>Pseudomonadota</taxon>
        <taxon>Gammaproteobacteria</taxon>
        <taxon>Enterobacterales</taxon>
        <taxon>Morganellaceae</taxon>
        <taxon>Providencia</taxon>
    </lineage>
</organism>
<feature type="transmembrane region" description="Helical" evidence="7">
    <location>
        <begin position="14"/>
        <end position="33"/>
    </location>
</feature>
<keyword evidence="3" id="KW-1003">Cell membrane</keyword>
<dbReference type="GeneID" id="89491714"/>
<dbReference type="Proteomes" id="UP001252207">
    <property type="component" value="Unassembled WGS sequence"/>
</dbReference>
<keyword evidence="4 7" id="KW-0812">Transmembrane</keyword>
<comment type="similarity">
    <text evidence="2 7">Belongs to the MgtC/SapB family.</text>
</comment>
<feature type="domain" description="MgtC/SapB/SrpB/YhiD N-terminal" evidence="8">
    <location>
        <begin position="21"/>
        <end position="149"/>
    </location>
</feature>
<evidence type="ECO:0000256" key="7">
    <source>
        <dbReference type="RuleBase" id="RU365041"/>
    </source>
</evidence>
<evidence type="ECO:0000256" key="1">
    <source>
        <dbReference type="ARBA" id="ARBA00004651"/>
    </source>
</evidence>
<sequence>MEGLTYIYEQLSSFPPTLIKLMVAFVLGGLLGLEREAKGKPVGFTTCVIISVASCLLTIVSIQSAEYYAGISDNIRSDPMRLAAQIISGIGFLGAGVIMHRSDDAISGLTTAAIVWASAGIGIASGNGFYIHAIAVTVLFFVAIWISPQVLLYQAKSKKLGKLNIRMLFNDEDGLQLMIDYLKSNKNIIDSLNIRDLKKERVEVNLRVNVRQKMTLTEFYIALKQLPHVQAVTLEH</sequence>
<feature type="transmembrane region" description="Helical" evidence="7">
    <location>
        <begin position="82"/>
        <end position="99"/>
    </location>
</feature>
<dbReference type="InterPro" id="IPR049177">
    <property type="entry name" value="MgtC_SapB_SrpB_YhiD_N"/>
</dbReference>
<dbReference type="PANTHER" id="PTHR33778:SF1">
    <property type="entry name" value="MAGNESIUM TRANSPORTER YHID-RELATED"/>
    <property type="match status" value="1"/>
</dbReference>
<comment type="caution">
    <text evidence="9">The sequence shown here is derived from an EMBL/GenBank/DDBJ whole genome shotgun (WGS) entry which is preliminary data.</text>
</comment>
<evidence type="ECO:0000256" key="2">
    <source>
        <dbReference type="ARBA" id="ARBA00009298"/>
    </source>
</evidence>
<comment type="subcellular location">
    <subcellularLocation>
        <location evidence="7">Cell inner membrane</location>
        <topology evidence="7">Multi-pass membrane protein</topology>
    </subcellularLocation>
    <subcellularLocation>
        <location evidence="1">Cell membrane</location>
        <topology evidence="1">Multi-pass membrane protein</topology>
    </subcellularLocation>
</comment>
<reference evidence="9 10" key="1">
    <citation type="submission" date="2022-06" db="EMBL/GenBank/DDBJ databases">
        <title>Chromosome and plasmid sequencings of Enterobacteriales species co-exiting double carbapenemases.</title>
        <authorList>
            <person name="Fu Y."/>
        </authorList>
    </citation>
    <scope>NUCLEOTIDE SEQUENCE [LARGE SCALE GENOMIC DNA]</scope>
    <source>
        <strain evidence="9 10">21030615019</strain>
    </source>
</reference>
<name>A0ABU2J1Q6_9GAMM</name>
<gene>
    <name evidence="9" type="ORF">NLX89_18195</name>
</gene>
<dbReference type="PANTHER" id="PTHR33778">
    <property type="entry name" value="PROTEIN MGTC"/>
    <property type="match status" value="1"/>
</dbReference>
<evidence type="ECO:0000256" key="5">
    <source>
        <dbReference type="ARBA" id="ARBA00022989"/>
    </source>
</evidence>
<dbReference type="InterPro" id="IPR003416">
    <property type="entry name" value="MgtC/SapB/SrpB/YhiD_fam"/>
</dbReference>
<keyword evidence="10" id="KW-1185">Reference proteome</keyword>
<feature type="transmembrane region" description="Helical" evidence="7">
    <location>
        <begin position="130"/>
        <end position="153"/>
    </location>
</feature>
<evidence type="ECO:0000256" key="6">
    <source>
        <dbReference type="ARBA" id="ARBA00023136"/>
    </source>
</evidence>
<feature type="transmembrane region" description="Helical" evidence="7">
    <location>
        <begin position="42"/>
        <end position="62"/>
    </location>
</feature>
<dbReference type="Pfam" id="PF02308">
    <property type="entry name" value="MgtC"/>
    <property type="match status" value="1"/>
</dbReference>
<evidence type="ECO:0000313" key="10">
    <source>
        <dbReference type="Proteomes" id="UP001252207"/>
    </source>
</evidence>
<evidence type="ECO:0000313" key="9">
    <source>
        <dbReference type="EMBL" id="MDT0135259.1"/>
    </source>
</evidence>
<dbReference type="PRINTS" id="PR01837">
    <property type="entry name" value="MGTCSAPBPROT"/>
</dbReference>
<feature type="transmembrane region" description="Helical" evidence="7">
    <location>
        <begin position="106"/>
        <end position="124"/>
    </location>
</feature>
<proteinExistence type="inferred from homology"/>
<dbReference type="EMBL" id="JANAVW010000001">
    <property type="protein sequence ID" value="MDT0135259.1"/>
    <property type="molecule type" value="Genomic_DNA"/>
</dbReference>
<keyword evidence="6 7" id="KW-0472">Membrane</keyword>
<accession>A0ABU2J1Q6</accession>
<evidence type="ECO:0000259" key="8">
    <source>
        <dbReference type="Pfam" id="PF02308"/>
    </source>
</evidence>
<dbReference type="RefSeq" id="WP_181489922.1">
    <property type="nucleotide sequence ID" value="NZ_CP145912.1"/>
</dbReference>
<evidence type="ECO:0000256" key="4">
    <source>
        <dbReference type="ARBA" id="ARBA00022692"/>
    </source>
</evidence>
<protein>
    <recommendedName>
        <fullName evidence="7">Protein MgtC</fullName>
    </recommendedName>
</protein>
<keyword evidence="5 7" id="KW-1133">Transmembrane helix</keyword>